<protein>
    <submittedName>
        <fullName evidence="2">AAA family ATPase</fullName>
    </submittedName>
</protein>
<dbReference type="Pfam" id="PF13401">
    <property type="entry name" value="AAA_22"/>
    <property type="match status" value="1"/>
</dbReference>
<dbReference type="SUPFAM" id="SSF47413">
    <property type="entry name" value="lambda repressor-like DNA-binding domains"/>
    <property type="match status" value="1"/>
</dbReference>
<comment type="caution">
    <text evidence="2">The sequence shown here is derived from an EMBL/GenBank/DDBJ whole genome shotgun (WGS) entry which is preliminary data.</text>
</comment>
<gene>
    <name evidence="2" type="ORF">GKE01_11310</name>
</gene>
<dbReference type="InterPro" id="IPR049945">
    <property type="entry name" value="AAA_22"/>
</dbReference>
<dbReference type="PANTHER" id="PTHR35894:SF5">
    <property type="entry name" value="MU-LIKE PROPHAGE FLUMU DNA TRANSPOSITION PROTEIN B"/>
    <property type="match status" value="1"/>
</dbReference>
<proteinExistence type="predicted"/>
<dbReference type="GO" id="GO:0003677">
    <property type="term" value="F:DNA binding"/>
    <property type="evidence" value="ECO:0007669"/>
    <property type="project" value="InterPro"/>
</dbReference>
<sequence>MKIEEKQSIIRAAQAYMNEKGISQNELSKLTGVNVSYLSGMMKGVFTFINSRTGKESDIDDKWFLALAGRIGHKVAKEYWPLVETEQFIDIVKELTEAKETSTTRIIVGETGCGKSYTVERFRQAYPQGTYVVTCNQNDSISDLVRKIQKELKVSFDGSVSYRIDRISMELSRIADNGNLPILVFDEAEYLSTRGLLSIKTIYDYLKGICAIVMIGTDDILNKLEKTKRKEGMPQFIRRFKAGIRHVRPIDRTFARFFEGRGYGKDLMKLLRMNADNYGELADYLEPAIREADRRGEPLTKEFFESMFYLQNR</sequence>
<dbReference type="Gene3D" id="3.40.50.300">
    <property type="entry name" value="P-loop containing nucleotide triphosphate hydrolases"/>
    <property type="match status" value="1"/>
</dbReference>
<dbReference type="InterPro" id="IPR027417">
    <property type="entry name" value="P-loop_NTPase"/>
</dbReference>
<accession>A0A6G1ZDK9</accession>
<organism evidence="2">
    <name type="scientific">Parabacteroides goldsteinii</name>
    <dbReference type="NCBI Taxonomy" id="328812"/>
    <lineage>
        <taxon>Bacteria</taxon>
        <taxon>Pseudomonadati</taxon>
        <taxon>Bacteroidota</taxon>
        <taxon>Bacteroidia</taxon>
        <taxon>Bacteroidales</taxon>
        <taxon>Tannerellaceae</taxon>
        <taxon>Parabacteroides</taxon>
    </lineage>
</organism>
<evidence type="ECO:0000313" key="2">
    <source>
        <dbReference type="EMBL" id="MRY12056.1"/>
    </source>
</evidence>
<feature type="domain" description="ORC1/DEAH AAA+ ATPase" evidence="1">
    <location>
        <begin position="106"/>
        <end position="223"/>
    </location>
</feature>
<dbReference type="InterPro" id="IPR001387">
    <property type="entry name" value="Cro/C1-type_HTH"/>
</dbReference>
<dbReference type="EMBL" id="WKLP01000015">
    <property type="protein sequence ID" value="MRY12056.1"/>
    <property type="molecule type" value="Genomic_DNA"/>
</dbReference>
<dbReference type="InterPro" id="IPR010982">
    <property type="entry name" value="Lambda_DNA-bd_dom_sf"/>
</dbReference>
<dbReference type="GO" id="GO:0016887">
    <property type="term" value="F:ATP hydrolysis activity"/>
    <property type="evidence" value="ECO:0007669"/>
    <property type="project" value="InterPro"/>
</dbReference>
<dbReference type="AlphaFoldDB" id="A0A6G1ZDK9"/>
<reference evidence="2" key="1">
    <citation type="journal article" date="2019" name="Nat. Med.">
        <title>A library of human gut bacterial isolates paired with longitudinal multiomics data enables mechanistic microbiome research.</title>
        <authorList>
            <person name="Poyet M."/>
            <person name="Groussin M."/>
            <person name="Gibbons S.M."/>
            <person name="Avila-Pacheco J."/>
            <person name="Jiang X."/>
            <person name="Kearney S.M."/>
            <person name="Perrotta A.R."/>
            <person name="Berdy B."/>
            <person name="Zhao S."/>
            <person name="Lieberman T.D."/>
            <person name="Swanson P.K."/>
            <person name="Smith M."/>
            <person name="Roesemann S."/>
            <person name="Alexander J.E."/>
            <person name="Rich S.A."/>
            <person name="Livny J."/>
            <person name="Vlamakis H."/>
            <person name="Clish C."/>
            <person name="Bullock K."/>
            <person name="Deik A."/>
            <person name="Scott J."/>
            <person name="Pierce K.A."/>
            <person name="Xavier R.J."/>
            <person name="Alm E.J."/>
        </authorList>
    </citation>
    <scope>NUCLEOTIDE SEQUENCE</scope>
    <source>
        <strain evidence="2">BIOML-A4</strain>
    </source>
</reference>
<dbReference type="SUPFAM" id="SSF52540">
    <property type="entry name" value="P-loop containing nucleoside triphosphate hydrolases"/>
    <property type="match status" value="1"/>
</dbReference>
<dbReference type="CDD" id="cd00093">
    <property type="entry name" value="HTH_XRE"/>
    <property type="match status" value="1"/>
</dbReference>
<dbReference type="PANTHER" id="PTHR35894">
    <property type="entry name" value="GENERAL SECRETION PATHWAY PROTEIN A-RELATED"/>
    <property type="match status" value="1"/>
</dbReference>
<name>A0A6G1ZDK9_9BACT</name>
<dbReference type="RefSeq" id="WP_154278033.1">
    <property type="nucleotide sequence ID" value="NZ_WKLJ01000001.1"/>
</dbReference>
<evidence type="ECO:0000259" key="1">
    <source>
        <dbReference type="Pfam" id="PF13401"/>
    </source>
</evidence>
<dbReference type="InterPro" id="IPR052026">
    <property type="entry name" value="ExeA_AAA_ATPase_DNA-bind"/>
</dbReference>